<dbReference type="Proteomes" id="UP000199065">
    <property type="component" value="Unassembled WGS sequence"/>
</dbReference>
<dbReference type="Pfam" id="PF09605">
    <property type="entry name" value="Trep_Strep"/>
    <property type="match status" value="1"/>
</dbReference>
<keyword evidence="1" id="KW-1133">Transmembrane helix</keyword>
<gene>
    <name evidence="2" type="ORF">SAMN05660282_01427</name>
</gene>
<feature type="transmembrane region" description="Helical" evidence="1">
    <location>
        <begin position="39"/>
        <end position="58"/>
    </location>
</feature>
<dbReference type="EMBL" id="FOPJ01000008">
    <property type="protein sequence ID" value="SFG62749.1"/>
    <property type="molecule type" value="Genomic_DNA"/>
</dbReference>
<feature type="transmembrane region" description="Helical" evidence="1">
    <location>
        <begin position="165"/>
        <end position="184"/>
    </location>
</feature>
<proteinExistence type="predicted"/>
<feature type="transmembrane region" description="Helical" evidence="1">
    <location>
        <begin position="116"/>
        <end position="137"/>
    </location>
</feature>
<dbReference type="RefSeq" id="WP_092285887.1">
    <property type="nucleotide sequence ID" value="NZ_FOPJ01000008.1"/>
</dbReference>
<keyword evidence="1" id="KW-0812">Transmembrane</keyword>
<dbReference type="NCBIfam" id="TIGR02185">
    <property type="entry name" value="Trep_Strep"/>
    <property type="match status" value="1"/>
</dbReference>
<name>A0A1I2TF78_9CORY</name>
<feature type="transmembrane region" description="Helical" evidence="1">
    <location>
        <begin position="85"/>
        <end position="104"/>
    </location>
</feature>
<keyword evidence="3" id="KW-1185">Reference proteome</keyword>
<organism evidence="2 3">
    <name type="scientific">Corynebacterium spheniscorum</name>
    <dbReference type="NCBI Taxonomy" id="185761"/>
    <lineage>
        <taxon>Bacteria</taxon>
        <taxon>Bacillati</taxon>
        <taxon>Actinomycetota</taxon>
        <taxon>Actinomycetes</taxon>
        <taxon>Mycobacteriales</taxon>
        <taxon>Corynebacteriaceae</taxon>
        <taxon>Corynebacterium</taxon>
    </lineage>
</organism>
<keyword evidence="1" id="KW-0472">Membrane</keyword>
<feature type="transmembrane region" description="Helical" evidence="1">
    <location>
        <begin position="63"/>
        <end position="79"/>
    </location>
</feature>
<dbReference type="STRING" id="185761.SAMN05660282_01427"/>
<dbReference type="AlphaFoldDB" id="A0A1I2TF78"/>
<accession>A0A1I2TF78</accession>
<reference evidence="2 3" key="1">
    <citation type="submission" date="2016-10" db="EMBL/GenBank/DDBJ databases">
        <authorList>
            <person name="de Groot N.N."/>
        </authorList>
    </citation>
    <scope>NUCLEOTIDE SEQUENCE [LARGE SCALE GENOMIC DNA]</scope>
    <source>
        <strain>J11</strain>
        <strain evidence="3">PG 39</strain>
    </source>
</reference>
<dbReference type="OrthoDB" id="9781459at2"/>
<dbReference type="InterPro" id="IPR011733">
    <property type="entry name" value="CHP02185_IM"/>
</dbReference>
<feature type="transmembrane region" description="Helical" evidence="1">
    <location>
        <begin position="12"/>
        <end position="33"/>
    </location>
</feature>
<sequence length="198" mass="21795">MKSKLSTRDLINIGVFTVIYVIIFFGLGMLGIFSPQMMLVGFAAAILLNGYVFILLLARSPKMFTLTILGLLSGIVMVLTGHPWFLVITTPVLGLIADFIATSGGTAKRLEPKRAMLAYAVFTLWYIFPLLPMFFAADDYFGKIEAEMSVEYADSMRELFTVPVFAGWCVAIFILGLAGGWLGVKAWSKHFKRAGLSS</sequence>
<evidence type="ECO:0000313" key="2">
    <source>
        <dbReference type="EMBL" id="SFG62749.1"/>
    </source>
</evidence>
<evidence type="ECO:0000313" key="3">
    <source>
        <dbReference type="Proteomes" id="UP000199065"/>
    </source>
</evidence>
<evidence type="ECO:0000256" key="1">
    <source>
        <dbReference type="SAM" id="Phobius"/>
    </source>
</evidence>
<protein>
    <submittedName>
        <fullName evidence="2">Energy-coupling factor transport system substrate-specific component</fullName>
    </submittedName>
</protein>